<dbReference type="SUPFAM" id="SSF55464">
    <property type="entry name" value="Origin of replication-binding domain, RBD-like"/>
    <property type="match status" value="1"/>
</dbReference>
<proteinExistence type="predicted"/>
<feature type="region of interest" description="Disordered" evidence="1">
    <location>
        <begin position="1163"/>
        <end position="1182"/>
    </location>
</feature>
<evidence type="ECO:0000256" key="1">
    <source>
        <dbReference type="SAM" id="MobiDB-lite"/>
    </source>
</evidence>
<accession>A0ABT7CBZ7</accession>
<dbReference type="InterPro" id="IPR014862">
    <property type="entry name" value="TrwC"/>
</dbReference>
<dbReference type="CDD" id="cd18809">
    <property type="entry name" value="SF1_C_RecD"/>
    <property type="match status" value="1"/>
</dbReference>
<dbReference type="Pfam" id="PF13604">
    <property type="entry name" value="AAA_30"/>
    <property type="match status" value="1"/>
</dbReference>
<dbReference type="RefSeq" id="WP_051267386.1">
    <property type="nucleotide sequence ID" value="NZ_CP028426.1"/>
</dbReference>
<dbReference type="NCBIfam" id="NF041492">
    <property type="entry name" value="MobF"/>
    <property type="match status" value="1"/>
</dbReference>
<reference evidence="3" key="1">
    <citation type="submission" date="2018-03" db="EMBL/GenBank/DDBJ databases">
        <authorList>
            <person name="Nunes O.C."/>
            <person name="Lopes A.R."/>
            <person name="Froufe H."/>
            <person name="Munoz-Merida A."/>
            <person name="Barroso C."/>
            <person name="Egas C."/>
        </authorList>
    </citation>
    <scope>NUCLEOTIDE SEQUENCE</scope>
    <source>
        <strain evidence="3">ON4</strain>
    </source>
</reference>
<evidence type="ECO:0000313" key="4">
    <source>
        <dbReference type="Proteomes" id="UP001170379"/>
    </source>
</evidence>
<keyword evidence="4" id="KW-1185">Reference proteome</keyword>
<feature type="domain" description="TrwC relaxase" evidence="2">
    <location>
        <begin position="10"/>
        <end position="367"/>
    </location>
</feature>
<protein>
    <submittedName>
        <fullName evidence="3">Conjugal transfer protein</fullName>
    </submittedName>
</protein>
<name>A0ABT7CBZ7_9MICO</name>
<dbReference type="Gene3D" id="2.30.30.940">
    <property type="match status" value="1"/>
</dbReference>
<dbReference type="InterPro" id="IPR027417">
    <property type="entry name" value="P-loop_NTPase"/>
</dbReference>
<gene>
    <name evidence="3" type="ORF">C7K25_15410</name>
</gene>
<evidence type="ECO:0000259" key="2">
    <source>
        <dbReference type="Pfam" id="PF08751"/>
    </source>
</evidence>
<reference evidence="3" key="2">
    <citation type="journal article" date="2022" name="Sci. Rep.">
        <title>In silico prediction of the enzymes involved in the degradation of the herbicide molinate by Gulosibacter molinativorax ON4T.</title>
        <authorList>
            <person name="Lopes A.R."/>
            <person name="Bunin E."/>
            <person name="Viana A.T."/>
            <person name="Froufe H."/>
            <person name="Munoz-Merida A."/>
            <person name="Pinho D."/>
            <person name="Figueiredo J."/>
            <person name="Barroso C."/>
            <person name="Vaz-Moreira I."/>
            <person name="Bellanger X."/>
            <person name="Egas C."/>
            <person name="Nunes O.C."/>
        </authorList>
    </citation>
    <scope>NUCLEOTIDE SEQUENCE</scope>
    <source>
        <strain evidence="3">ON4</strain>
    </source>
</reference>
<evidence type="ECO:0000313" key="3">
    <source>
        <dbReference type="EMBL" id="MDJ1372725.1"/>
    </source>
</evidence>
<organism evidence="3 4">
    <name type="scientific">Gulosibacter molinativorax</name>
    <dbReference type="NCBI Taxonomy" id="256821"/>
    <lineage>
        <taxon>Bacteria</taxon>
        <taxon>Bacillati</taxon>
        <taxon>Actinomycetota</taxon>
        <taxon>Actinomycetes</taxon>
        <taxon>Micrococcales</taxon>
        <taxon>Microbacteriaceae</taxon>
        <taxon>Gulosibacter</taxon>
    </lineage>
</organism>
<dbReference type="EMBL" id="PXVD01000042">
    <property type="protein sequence ID" value="MDJ1372725.1"/>
    <property type="molecule type" value="Genomic_DNA"/>
</dbReference>
<dbReference type="Pfam" id="PF08751">
    <property type="entry name" value="TrwC"/>
    <property type="match status" value="1"/>
</dbReference>
<sequence>MTVSMRLMSAGDGYKYLLRTVAAGDGDRDLSTPLTRYYGADGTPPGRWMGDGVAALGGGRLLVGEEVSEAQLQLLIGMGRDPITGEPLGRAYPQYKPRADRIAERVAALAPDLSAAARGREVAAIEAEESARGTRRAVAGYDYTFSIPKSASVLWGVADAGTQSLIVDAHHAAVAEVVAFMEREVAATRAGATPGDGAVAQVDVRGLIATAYDHYDSRAGDPHLHTHVVISNKVQTVLDNKWRSLDSRPMHAATVALSELHEAVFADHLTRTLGVEWEARERGRDRNPAWSIASVPQALVDAFSSRSRHIDEEKDRLIAAYVDKHGRQPSSARIIKLRAQATLATRPEKEIHSLADLTDRWRQRAGAILEEGATSWARTVVANDAPMLLRTDDMPVDVIANLGSSVVATVGEKRSTWRRWNLTAEAARQTMGYRFASTRDREAVIGMVVDAAESASFRLTPPELASSPAVFRRADESSVFRPKHSTVFSSGELLDAEDRLLQLSRTTSGPTIPLATIERVSRKPDGERRMLGVDQASALAAIAVSGRVVDVLVGPAGAGKTTAMSALRRAWEKEHGPGSVVGLAPSSGAAEVLGEDLGIVTENTAKWWQTHLQTGETFTANQLVIIDEASLAGTLSLDRIVGLAADTGAKVLLVGDYAQLQAVDAGGAFGLLAHDRDDVAELVDVHRFTHDWEKRASLDLRHGRAEVLDTYAERGRIVEGDTEAMIEAAYAAWRTDQLVGRATVLVSDSNKSVTALNTRARTALILDGVVRGPREVDLHDGTQAANGDVVITRKNDRRLRAAGSWVRNGDRWHVLDVRTDGSMLIRREGRSRGANLLLPADYVAEHVDLGYAVTSFRAQGLTTDTAHVLVDASLTRESLYVATTRGRDANIAYVAVDKPDDSHVGPHPGDHGEATAQSVLSGVLQHVGAELSAHETLAAEQELWGTIAQLAAEYETIAAAAQRDRWASLIRSSGLSAEQAESVVDSDAFGPLTAELRRAEANNHDVERLLPRLVPARDFGDADDIAAVLRHRVATATTRPAGSGRIKKPARLIAGLIPEATGAMNEEMQRSLTERAELIEERADALLSAAITDSAPWLTAVTAEPGDLRSLNVWRRNARVVAAYRDRYGVTAATPLGPTPDATTQKVDRARAEGALRSIEGLARSSWEGSRSSARPAEVPRL</sequence>
<comment type="caution">
    <text evidence="3">The sequence shown here is derived from an EMBL/GenBank/DDBJ whole genome shotgun (WGS) entry which is preliminary data.</text>
</comment>
<dbReference type="Gene3D" id="3.40.50.300">
    <property type="entry name" value="P-loop containing nucleotide triphosphate hydrolases"/>
    <property type="match status" value="2"/>
</dbReference>
<dbReference type="Proteomes" id="UP001170379">
    <property type="component" value="Unassembled WGS sequence"/>
</dbReference>
<dbReference type="SUPFAM" id="SSF52540">
    <property type="entry name" value="P-loop containing nucleoside triphosphate hydrolases"/>
    <property type="match status" value="2"/>
</dbReference>